<evidence type="ECO:0000259" key="15">
    <source>
        <dbReference type="PROSITE" id="PS51103"/>
    </source>
</evidence>
<dbReference type="PROSITE" id="PS00371">
    <property type="entry name" value="PTS_EIIA_TYPE_1_HIS"/>
    <property type="match status" value="1"/>
</dbReference>
<dbReference type="InterPro" id="IPR003352">
    <property type="entry name" value="PTS_EIIC"/>
</dbReference>
<feature type="domain" description="PTS EIIC type-1" evidence="15">
    <location>
        <begin position="105"/>
        <end position="460"/>
    </location>
</feature>
<dbReference type="SUPFAM" id="SSF55604">
    <property type="entry name" value="Glucose permease domain IIB"/>
    <property type="match status" value="1"/>
</dbReference>
<feature type="active site" description="Phosphocysteine intermediate; for EIIB activity" evidence="11">
    <location>
        <position position="28"/>
    </location>
</feature>
<evidence type="ECO:0000256" key="11">
    <source>
        <dbReference type="PROSITE-ProRule" id="PRU00421"/>
    </source>
</evidence>
<keyword evidence="10 12" id="KW-0472">Membrane</keyword>
<keyword evidence="17" id="KW-1185">Reference proteome</keyword>
<comment type="subcellular location">
    <subcellularLocation>
        <location evidence="1">Cell membrane</location>
        <topology evidence="1">Multi-pass membrane protein</topology>
    </subcellularLocation>
</comment>
<evidence type="ECO:0000256" key="1">
    <source>
        <dbReference type="ARBA" id="ARBA00004651"/>
    </source>
</evidence>
<dbReference type="InterPro" id="IPR011055">
    <property type="entry name" value="Dup_hybrid_motif"/>
</dbReference>
<evidence type="ECO:0000256" key="12">
    <source>
        <dbReference type="SAM" id="Phobius"/>
    </source>
</evidence>
<dbReference type="OrthoDB" id="92465at2"/>
<gene>
    <name evidence="16" type="ORF">BXY41_108162</name>
</gene>
<dbReference type="PANTHER" id="PTHR30175">
    <property type="entry name" value="PHOSPHOTRANSFERASE SYSTEM TRANSPORT PROTEIN"/>
    <property type="match status" value="1"/>
</dbReference>
<dbReference type="InterPro" id="IPR018113">
    <property type="entry name" value="PTrfase_EIIB_Cys"/>
</dbReference>
<feature type="transmembrane region" description="Helical" evidence="12">
    <location>
        <begin position="174"/>
        <end position="194"/>
    </location>
</feature>
<feature type="transmembrane region" description="Helical" evidence="12">
    <location>
        <begin position="246"/>
        <end position="272"/>
    </location>
</feature>
<feature type="domain" description="PTS EIIB type-1" evidence="14">
    <location>
        <begin position="6"/>
        <end position="88"/>
    </location>
</feature>
<dbReference type="PROSITE" id="PS51093">
    <property type="entry name" value="PTS_EIIA_TYPE_1"/>
    <property type="match status" value="1"/>
</dbReference>
<dbReference type="Pfam" id="PF00367">
    <property type="entry name" value="PTS_EIIB"/>
    <property type="match status" value="1"/>
</dbReference>
<keyword evidence="7 12" id="KW-0812">Transmembrane</keyword>
<reference evidence="16 17" key="1">
    <citation type="submission" date="2018-02" db="EMBL/GenBank/DDBJ databases">
        <title>Genomic Encyclopedia of Archaeal and Bacterial Type Strains, Phase II (KMG-II): from individual species to whole genera.</title>
        <authorList>
            <person name="Goeker M."/>
        </authorList>
    </citation>
    <scope>NUCLEOTIDE SEQUENCE [LARGE SCALE GENOMIC DNA]</scope>
    <source>
        <strain evidence="16 17">DSM 3808</strain>
    </source>
</reference>
<evidence type="ECO:0000313" key="16">
    <source>
        <dbReference type="EMBL" id="PPK79937.1"/>
    </source>
</evidence>
<evidence type="ECO:0000256" key="8">
    <source>
        <dbReference type="ARBA" id="ARBA00022777"/>
    </source>
</evidence>
<dbReference type="Pfam" id="PF00358">
    <property type="entry name" value="PTS_EIIA_1"/>
    <property type="match status" value="1"/>
</dbReference>
<dbReference type="Gene3D" id="3.30.1360.60">
    <property type="entry name" value="Glucose permease domain IIB"/>
    <property type="match status" value="1"/>
</dbReference>
<dbReference type="GO" id="GO:0016301">
    <property type="term" value="F:kinase activity"/>
    <property type="evidence" value="ECO:0007669"/>
    <property type="project" value="UniProtKB-KW"/>
</dbReference>
<feature type="transmembrane region" description="Helical" evidence="12">
    <location>
        <begin position="427"/>
        <end position="449"/>
    </location>
</feature>
<dbReference type="AlphaFoldDB" id="A0A2S6HQP2"/>
<accession>A0A2S6HQP2</accession>
<keyword evidence="4" id="KW-0762">Sugar transport</keyword>
<dbReference type="EMBL" id="PTJA01000008">
    <property type="protein sequence ID" value="PPK79937.1"/>
    <property type="molecule type" value="Genomic_DNA"/>
</dbReference>
<dbReference type="InterPro" id="IPR001127">
    <property type="entry name" value="PTS_EIIA_1_perm"/>
</dbReference>
<dbReference type="GO" id="GO:0005886">
    <property type="term" value="C:plasma membrane"/>
    <property type="evidence" value="ECO:0007669"/>
    <property type="project" value="UniProtKB-SubCell"/>
</dbReference>
<dbReference type="PROSITE" id="PS51103">
    <property type="entry name" value="PTS_EIIC_TYPE_1"/>
    <property type="match status" value="1"/>
</dbReference>
<keyword evidence="9 12" id="KW-1133">Transmembrane helix</keyword>
<dbReference type="NCBIfam" id="TIGR00830">
    <property type="entry name" value="PTBA"/>
    <property type="match status" value="1"/>
</dbReference>
<dbReference type="SUPFAM" id="SSF51261">
    <property type="entry name" value="Duplicated hybrid motif"/>
    <property type="match status" value="1"/>
</dbReference>
<dbReference type="GO" id="GO:0009401">
    <property type="term" value="P:phosphoenolpyruvate-dependent sugar phosphotransferase system"/>
    <property type="evidence" value="ECO:0007669"/>
    <property type="project" value="UniProtKB-KW"/>
</dbReference>
<evidence type="ECO:0000256" key="9">
    <source>
        <dbReference type="ARBA" id="ARBA00022989"/>
    </source>
</evidence>
<dbReference type="GO" id="GO:0090589">
    <property type="term" value="F:protein-phosphocysteine-trehalose phosphotransferase system transporter activity"/>
    <property type="evidence" value="ECO:0007669"/>
    <property type="project" value="TreeGrafter"/>
</dbReference>
<dbReference type="NCBIfam" id="TIGR01995">
    <property type="entry name" value="PTS-II-ABC-beta"/>
    <property type="match status" value="1"/>
</dbReference>
<evidence type="ECO:0000259" key="13">
    <source>
        <dbReference type="PROSITE" id="PS51093"/>
    </source>
</evidence>
<dbReference type="PANTHER" id="PTHR30175:SF1">
    <property type="entry name" value="PTS SYSTEM ARBUTIN-, CELLOBIOSE-, AND SALICIN-SPECIFIC EIIBC COMPONENT-RELATED"/>
    <property type="match status" value="1"/>
</dbReference>
<dbReference type="FunFam" id="2.70.70.10:FF:000001">
    <property type="entry name" value="PTS system glucose-specific IIA component"/>
    <property type="match status" value="1"/>
</dbReference>
<dbReference type="InterPro" id="IPR011297">
    <property type="entry name" value="PTS_IIABC_b_glu"/>
</dbReference>
<feature type="transmembrane region" description="Helical" evidence="12">
    <location>
        <begin position="143"/>
        <end position="162"/>
    </location>
</feature>
<dbReference type="InterPro" id="IPR050558">
    <property type="entry name" value="PTS_Sugar-Specific_Components"/>
</dbReference>
<name>A0A2S6HQP2_9FIRM</name>
<dbReference type="InterPro" id="IPR013013">
    <property type="entry name" value="PTS_EIIC_1"/>
</dbReference>
<dbReference type="PROSITE" id="PS01035">
    <property type="entry name" value="PTS_EIIB_TYPE_1_CYS"/>
    <property type="match status" value="1"/>
</dbReference>
<feature type="transmembrane region" description="Helical" evidence="12">
    <location>
        <begin position="319"/>
        <end position="342"/>
    </location>
</feature>
<dbReference type="InterPro" id="IPR001996">
    <property type="entry name" value="PTS_IIB_1"/>
</dbReference>
<keyword evidence="2" id="KW-0813">Transport</keyword>
<keyword evidence="6" id="KW-0598">Phosphotransferase system</keyword>
<dbReference type="InterPro" id="IPR036878">
    <property type="entry name" value="Glu_permease_IIB"/>
</dbReference>
<feature type="domain" description="PTS EIIA type-1" evidence="13">
    <location>
        <begin position="494"/>
        <end position="598"/>
    </location>
</feature>
<evidence type="ECO:0000256" key="7">
    <source>
        <dbReference type="ARBA" id="ARBA00022692"/>
    </source>
</evidence>
<dbReference type="GO" id="GO:0015771">
    <property type="term" value="P:trehalose transport"/>
    <property type="evidence" value="ECO:0007669"/>
    <property type="project" value="TreeGrafter"/>
</dbReference>
<comment type="caution">
    <text evidence="16">The sequence shown here is derived from an EMBL/GenBank/DDBJ whole genome shotgun (WGS) entry which is preliminary data.</text>
</comment>
<evidence type="ECO:0000256" key="10">
    <source>
        <dbReference type="ARBA" id="ARBA00023136"/>
    </source>
</evidence>
<sequence>MALDYAKTAETILNKVGGEKNVTGLTHCMTRLRFVLKDSATPKDAEVEKIPGVIRVIRQGGQYQVVIGNEVSNVYKEMLKLGHFEESTGSAEGGSKENLFSRLSGFIAGCMTPLLPAMLGCGMIKVVLTLLTTFSLIDKTGSTYVILNAAGDAFFYYMPILLAMTTAKRLGSNIYLAMVVAALMIHPDITALLANGNTTYFGLPVTAASYPSSVLPVLLIVPLMGYVERFADKVCPSLVKVFLKPLLVIFITIPIALIVVGPIGSILGNYLASGINLLYSKAGWLAIMILSAGMPFIVMTGMHYALIPIALTGLSSLGFDAILIITMFCSNLAQGGASLAVAVRTKDKDAKSTASASGISAIIAGVTEPAMYGVTLKYKTPMIAAVIGAGAAGLYAGIMHLVAYSMGGSPSGLSLIQMIGGTGFGNLLNGVVTLIISLVVSFVMTLVLYKPEVKEESPEEVVEIPVPEKRTLVETIELASPLSGDVIPLSQVEDAVFAGGVLGEGLAIIPSEGKVYAPADGIISAVVDSKHAVGITTDTGVEILIHVGLDTVQLGGEGFTLHCKAGDKVKKGSLLLEFDMNKIKEAGFPVTTPVLVSNMVNFVSLKTTDKKQVKTGETLLTIV</sequence>
<feature type="transmembrane region" description="Helical" evidence="12">
    <location>
        <begin position="382"/>
        <end position="407"/>
    </location>
</feature>
<dbReference type="GO" id="GO:0008982">
    <property type="term" value="F:protein-N(PI)-phosphohistidine-sugar phosphotransferase activity"/>
    <property type="evidence" value="ECO:0007669"/>
    <property type="project" value="InterPro"/>
</dbReference>
<evidence type="ECO:0000256" key="5">
    <source>
        <dbReference type="ARBA" id="ARBA00022679"/>
    </source>
</evidence>
<evidence type="ECO:0000256" key="3">
    <source>
        <dbReference type="ARBA" id="ARBA00022475"/>
    </source>
</evidence>
<dbReference type="PROSITE" id="PS51098">
    <property type="entry name" value="PTS_EIIB_TYPE_1"/>
    <property type="match status" value="1"/>
</dbReference>
<evidence type="ECO:0000313" key="17">
    <source>
        <dbReference type="Proteomes" id="UP000237749"/>
    </source>
</evidence>
<feature type="transmembrane region" description="Helical" evidence="12">
    <location>
        <begin position="284"/>
        <end position="307"/>
    </location>
</feature>
<proteinExistence type="predicted"/>
<keyword evidence="3" id="KW-1003">Cell membrane</keyword>
<organism evidence="16 17">
    <name type="scientific">Lacrimispora xylanisolvens</name>
    <dbReference type="NCBI Taxonomy" id="384636"/>
    <lineage>
        <taxon>Bacteria</taxon>
        <taxon>Bacillati</taxon>
        <taxon>Bacillota</taxon>
        <taxon>Clostridia</taxon>
        <taxon>Lachnospirales</taxon>
        <taxon>Lachnospiraceae</taxon>
        <taxon>Lacrimispora</taxon>
    </lineage>
</organism>
<dbReference type="Pfam" id="PF02378">
    <property type="entry name" value="PTS_EIIC"/>
    <property type="match status" value="1"/>
</dbReference>
<feature type="transmembrane region" description="Helical" evidence="12">
    <location>
        <begin position="200"/>
        <end position="225"/>
    </location>
</feature>
<dbReference type="Proteomes" id="UP000237749">
    <property type="component" value="Unassembled WGS sequence"/>
</dbReference>
<dbReference type="FunFam" id="3.30.1360.60:FF:000001">
    <property type="entry name" value="PTS system glucose-specific IIBC component PtsG"/>
    <property type="match status" value="1"/>
</dbReference>
<dbReference type="RefSeq" id="WP_104437830.1">
    <property type="nucleotide sequence ID" value="NZ_PTJA01000008.1"/>
</dbReference>
<evidence type="ECO:0000256" key="4">
    <source>
        <dbReference type="ARBA" id="ARBA00022597"/>
    </source>
</evidence>
<keyword evidence="8" id="KW-0418">Kinase</keyword>
<dbReference type="CDD" id="cd00212">
    <property type="entry name" value="PTS_IIB_glc"/>
    <property type="match status" value="1"/>
</dbReference>
<evidence type="ECO:0000259" key="14">
    <source>
        <dbReference type="PROSITE" id="PS51098"/>
    </source>
</evidence>
<protein>
    <submittedName>
        <fullName evidence="16">PTS system beta-glucoside-specific IIA component (Glc family) /PTS system beta-glucoside-specific IIB component (Glc family) /PTS system beta-glucoside-specific IIC component (Glc family)</fullName>
    </submittedName>
</protein>
<feature type="transmembrane region" description="Helical" evidence="12">
    <location>
        <begin position="106"/>
        <end position="131"/>
    </location>
</feature>
<evidence type="ECO:0000256" key="6">
    <source>
        <dbReference type="ARBA" id="ARBA00022683"/>
    </source>
</evidence>
<dbReference type="Gene3D" id="2.70.70.10">
    <property type="entry name" value="Glucose Permease (Domain IIA)"/>
    <property type="match status" value="1"/>
</dbReference>
<keyword evidence="5" id="KW-0808">Transferase</keyword>
<evidence type="ECO:0000256" key="2">
    <source>
        <dbReference type="ARBA" id="ARBA00022448"/>
    </source>
</evidence>